<protein>
    <recommendedName>
        <fullName evidence="2">ParB-like N-terminal domain-containing protein</fullName>
    </recommendedName>
</protein>
<feature type="domain" description="ParB-like N-terminal" evidence="2">
    <location>
        <begin position="17"/>
        <end position="101"/>
    </location>
</feature>
<proteinExistence type="predicted"/>
<comment type="caution">
    <text evidence="3">The sequence shown here is derived from an EMBL/GenBank/DDBJ whole genome shotgun (WGS) entry which is preliminary data.</text>
</comment>
<dbReference type="SUPFAM" id="SSF110849">
    <property type="entry name" value="ParB/Sulfiredoxin"/>
    <property type="match status" value="1"/>
</dbReference>
<reference evidence="4" key="1">
    <citation type="journal article" date="2019" name="Int. J. Syst. Evol. Microbiol.">
        <title>The Global Catalogue of Microorganisms (GCM) 10K type strain sequencing project: providing services to taxonomists for standard genome sequencing and annotation.</title>
        <authorList>
            <consortium name="The Broad Institute Genomics Platform"/>
            <consortium name="The Broad Institute Genome Sequencing Center for Infectious Disease"/>
            <person name="Wu L."/>
            <person name="Ma J."/>
        </authorList>
    </citation>
    <scope>NUCLEOTIDE SEQUENCE [LARGE SCALE GENOMIC DNA]</scope>
    <source>
        <strain evidence="4">CGMCC 4.7680</strain>
    </source>
</reference>
<sequence>MVADLLAGRAGLSESPVKVPIARLVAADSPRVHGEQVDHTRMLAAVETPLPPIVVHRPTMTVIDGIHRLRAAALRGDDTVDVLFFTGADADAFVLAVELNHAHGLPLSTADRKIAAARIVDSHPTWSDRRIAAVTGLAAGTVATIRACSTERIGQSNVRVGRDGRIRPVDGAEARRRAADLMAANPEASLRSIAKVAHISPSTAKDVRARLARGESPVTPRQRSRDVAAASAVAGPRPVAGPGKDSVRDANAAEFVALLASDPSLRFSEAGRVLLRLIGCAAIDNGQWDEMVHRVPLHQRERVVRLARECASAWRGFAERLERRDDESAASG</sequence>
<dbReference type="SMART" id="SM00470">
    <property type="entry name" value="ParB"/>
    <property type="match status" value="1"/>
</dbReference>
<dbReference type="Proteomes" id="UP000649955">
    <property type="component" value="Unassembled WGS sequence"/>
</dbReference>
<keyword evidence="4" id="KW-1185">Reference proteome</keyword>
<name>A0ABQ3KG40_9PSEU</name>
<dbReference type="InterPro" id="IPR003115">
    <property type="entry name" value="ParB_N"/>
</dbReference>
<gene>
    <name evidence="3" type="ORF">GCM10017567_31950</name>
</gene>
<feature type="compositionally biased region" description="Low complexity" evidence="1">
    <location>
        <begin position="227"/>
        <end position="243"/>
    </location>
</feature>
<organism evidence="3 4">
    <name type="scientific">Amycolatopsis bullii</name>
    <dbReference type="NCBI Taxonomy" id="941987"/>
    <lineage>
        <taxon>Bacteria</taxon>
        <taxon>Bacillati</taxon>
        <taxon>Actinomycetota</taxon>
        <taxon>Actinomycetes</taxon>
        <taxon>Pseudonocardiales</taxon>
        <taxon>Pseudonocardiaceae</taxon>
        <taxon>Amycolatopsis</taxon>
    </lineage>
</organism>
<evidence type="ECO:0000256" key="1">
    <source>
        <dbReference type="SAM" id="MobiDB-lite"/>
    </source>
</evidence>
<dbReference type="InterPro" id="IPR036086">
    <property type="entry name" value="ParB/Sulfiredoxin_sf"/>
</dbReference>
<evidence type="ECO:0000313" key="3">
    <source>
        <dbReference type="EMBL" id="GHG12171.1"/>
    </source>
</evidence>
<evidence type="ECO:0000313" key="4">
    <source>
        <dbReference type="Proteomes" id="UP000649955"/>
    </source>
</evidence>
<feature type="region of interest" description="Disordered" evidence="1">
    <location>
        <begin position="212"/>
        <end position="246"/>
    </location>
</feature>
<dbReference type="RefSeq" id="WP_191310697.1">
    <property type="nucleotide sequence ID" value="NZ_BNAW01000011.1"/>
</dbReference>
<evidence type="ECO:0000259" key="2">
    <source>
        <dbReference type="SMART" id="SM00470"/>
    </source>
</evidence>
<accession>A0ABQ3KG40</accession>
<dbReference type="EMBL" id="BNAW01000011">
    <property type="protein sequence ID" value="GHG12171.1"/>
    <property type="molecule type" value="Genomic_DNA"/>
</dbReference>